<comment type="caution">
    <text evidence="1">The sequence shown here is derived from an EMBL/GenBank/DDBJ whole genome shotgun (WGS) entry which is preliminary data.</text>
</comment>
<protein>
    <submittedName>
        <fullName evidence="1">Uncharacterized protein</fullName>
    </submittedName>
</protein>
<dbReference type="EMBL" id="CAJJDO010000075">
    <property type="protein sequence ID" value="CAD8181171.1"/>
    <property type="molecule type" value="Genomic_DNA"/>
</dbReference>
<evidence type="ECO:0000313" key="1">
    <source>
        <dbReference type="EMBL" id="CAD8181171.1"/>
    </source>
</evidence>
<gene>
    <name evidence="1" type="ORF">PPENT_87.1.T0750239</name>
</gene>
<proteinExistence type="predicted"/>
<accession>A0A8S1VWH8</accession>
<dbReference type="AlphaFoldDB" id="A0A8S1VWH8"/>
<organism evidence="1 2">
    <name type="scientific">Paramecium pentaurelia</name>
    <dbReference type="NCBI Taxonomy" id="43138"/>
    <lineage>
        <taxon>Eukaryota</taxon>
        <taxon>Sar</taxon>
        <taxon>Alveolata</taxon>
        <taxon>Ciliophora</taxon>
        <taxon>Intramacronucleata</taxon>
        <taxon>Oligohymenophorea</taxon>
        <taxon>Peniculida</taxon>
        <taxon>Parameciidae</taxon>
        <taxon>Paramecium</taxon>
    </lineage>
</organism>
<name>A0A8S1VWH8_9CILI</name>
<reference evidence="1" key="1">
    <citation type="submission" date="2021-01" db="EMBL/GenBank/DDBJ databases">
        <authorList>
            <consortium name="Genoscope - CEA"/>
            <person name="William W."/>
        </authorList>
    </citation>
    <scope>NUCLEOTIDE SEQUENCE</scope>
</reference>
<sequence>MQQISQFIHKFSQEGEEKLNLNNYKGRLSKILIGNEEFYFWILTSITGRVNCLFCQRIINIQ</sequence>
<evidence type="ECO:0000313" key="2">
    <source>
        <dbReference type="Proteomes" id="UP000689195"/>
    </source>
</evidence>
<keyword evidence="2" id="KW-1185">Reference proteome</keyword>
<dbReference type="Proteomes" id="UP000689195">
    <property type="component" value="Unassembled WGS sequence"/>
</dbReference>